<keyword evidence="2" id="KW-1185">Reference proteome</keyword>
<dbReference type="Proteomes" id="UP001151760">
    <property type="component" value="Unassembled WGS sequence"/>
</dbReference>
<evidence type="ECO:0008006" key="3">
    <source>
        <dbReference type="Google" id="ProtNLM"/>
    </source>
</evidence>
<organism evidence="1 2">
    <name type="scientific">Tanacetum coccineum</name>
    <dbReference type="NCBI Taxonomy" id="301880"/>
    <lineage>
        <taxon>Eukaryota</taxon>
        <taxon>Viridiplantae</taxon>
        <taxon>Streptophyta</taxon>
        <taxon>Embryophyta</taxon>
        <taxon>Tracheophyta</taxon>
        <taxon>Spermatophyta</taxon>
        <taxon>Magnoliopsida</taxon>
        <taxon>eudicotyledons</taxon>
        <taxon>Gunneridae</taxon>
        <taxon>Pentapetalae</taxon>
        <taxon>asterids</taxon>
        <taxon>campanulids</taxon>
        <taxon>Asterales</taxon>
        <taxon>Asteraceae</taxon>
        <taxon>Asteroideae</taxon>
        <taxon>Anthemideae</taxon>
        <taxon>Anthemidinae</taxon>
        <taxon>Tanacetum</taxon>
    </lineage>
</organism>
<feature type="non-terminal residue" evidence="1">
    <location>
        <position position="338"/>
    </location>
</feature>
<evidence type="ECO:0000313" key="2">
    <source>
        <dbReference type="Proteomes" id="UP001151760"/>
    </source>
</evidence>
<gene>
    <name evidence="1" type="ORF">Tco_0824448</name>
</gene>
<dbReference type="PANTHER" id="PTHR33116">
    <property type="entry name" value="REVERSE TRANSCRIPTASE ZINC-BINDING DOMAIN-CONTAINING PROTEIN-RELATED-RELATED"/>
    <property type="match status" value="1"/>
</dbReference>
<reference evidence="1" key="2">
    <citation type="submission" date="2022-01" db="EMBL/GenBank/DDBJ databases">
        <authorList>
            <person name="Yamashiro T."/>
            <person name="Shiraishi A."/>
            <person name="Satake H."/>
            <person name="Nakayama K."/>
        </authorList>
    </citation>
    <scope>NUCLEOTIDE SEQUENCE</scope>
</reference>
<proteinExistence type="predicted"/>
<sequence length="338" mass="37921">MSEQGMRGARIGDSNMSLSHLIYADDVIFLGDWSRVNAHNLLCILCCFYLVSGLKINVHKSNISGVCVSDEDISNMADILGCGVAALPLKYLGVPVGCNMARCSNWDVIFQKFSSKLTLWNARLLSTGGRLSLIKSVLLGSLPTYYMSLYKVPVSVCNMLESMRNNFFIGGDLGEKKMTWRMLKQPSDLWAIVIKELHGHYGGIFDDPSFKSCYSPWCGILSSVKTLKQKGIDLLSLCIRKLGNGTSIRFWDDIWCGHHPLKVQFHRIFMLDNDKSCCIARRLTLANWSNVLRRQPSGGIESYQFSELQHLIGTVELSEHNDSWQWSLDVSRGFSVAS</sequence>
<dbReference type="PANTHER" id="PTHR33116:SF78">
    <property type="entry name" value="OS12G0587133 PROTEIN"/>
    <property type="match status" value="1"/>
</dbReference>
<reference evidence="1" key="1">
    <citation type="journal article" date="2022" name="Int. J. Mol. Sci.">
        <title>Draft Genome of Tanacetum Coccineum: Genomic Comparison of Closely Related Tanacetum-Family Plants.</title>
        <authorList>
            <person name="Yamashiro T."/>
            <person name="Shiraishi A."/>
            <person name="Nakayama K."/>
            <person name="Satake H."/>
        </authorList>
    </citation>
    <scope>NUCLEOTIDE SEQUENCE</scope>
</reference>
<protein>
    <recommendedName>
        <fullName evidence="3">RNA-directed DNA polymerase, eukaryota, reverse transcriptase zinc-binding domain protein</fullName>
    </recommendedName>
</protein>
<accession>A0ABQ5AQS4</accession>
<name>A0ABQ5AQS4_9ASTR</name>
<evidence type="ECO:0000313" key="1">
    <source>
        <dbReference type="EMBL" id="GJT03279.1"/>
    </source>
</evidence>
<comment type="caution">
    <text evidence="1">The sequence shown here is derived from an EMBL/GenBank/DDBJ whole genome shotgun (WGS) entry which is preliminary data.</text>
</comment>
<dbReference type="EMBL" id="BQNB010012413">
    <property type="protein sequence ID" value="GJT03279.1"/>
    <property type="molecule type" value="Genomic_DNA"/>
</dbReference>